<sequence>MKKTTITLFVLTSVFHSGNVFSRQYNFDYGSLSLPPGENASFLSVETLPGNYVVDVYLNNQLKETTELYFKSMTQTLEPCLTKEKLIKYGIAIQELHGLQFDNEQCVLLEHSPLKYTYNAANQSLLLNAPSKILSPIDSEIADENIWDDGINAFLLNYRANYLHS</sequence>
<evidence type="ECO:0000256" key="5">
    <source>
        <dbReference type="ARBA" id="ARBA00022729"/>
    </source>
</evidence>
<dbReference type="GO" id="GO:0009279">
    <property type="term" value="C:cell outer membrane"/>
    <property type="evidence" value="ECO:0007669"/>
    <property type="project" value="UniProtKB-SubCell"/>
</dbReference>
<comment type="subcellular location">
    <subcellularLocation>
        <location evidence="1">Cell outer membrane</location>
        <topology evidence="1">Multi-pass membrane protein</topology>
    </subcellularLocation>
</comment>
<evidence type="ECO:0000256" key="4">
    <source>
        <dbReference type="ARBA" id="ARBA00022692"/>
    </source>
</evidence>
<evidence type="ECO:0000313" key="9">
    <source>
        <dbReference type="EMBL" id="HAC7592005.1"/>
    </source>
</evidence>
<dbReference type="Gene3D" id="3.10.20.410">
    <property type="match status" value="1"/>
</dbReference>
<evidence type="ECO:0000256" key="1">
    <source>
        <dbReference type="ARBA" id="ARBA00004571"/>
    </source>
</evidence>
<dbReference type="GO" id="GO:0015473">
    <property type="term" value="F:fimbrial usher porin activity"/>
    <property type="evidence" value="ECO:0007669"/>
    <property type="project" value="InterPro"/>
</dbReference>
<dbReference type="PANTHER" id="PTHR30451">
    <property type="entry name" value="OUTER MEMBRANE USHER PROTEIN"/>
    <property type="match status" value="1"/>
</dbReference>
<evidence type="ECO:0000256" key="3">
    <source>
        <dbReference type="ARBA" id="ARBA00022448"/>
    </source>
</evidence>
<gene>
    <name evidence="9" type="ORF">G0F20_24160</name>
</gene>
<comment type="caution">
    <text evidence="9">The sequence shown here is derived from an EMBL/GenBank/DDBJ whole genome shotgun (WGS) entry which is preliminary data.</text>
</comment>
<reference evidence="9" key="1">
    <citation type="journal article" date="2018" name="Genome Biol.">
        <title>SKESA: strategic k-mer extension for scrupulous assemblies.</title>
        <authorList>
            <person name="Souvorov A."/>
            <person name="Agarwala R."/>
            <person name="Lipman D.J."/>
        </authorList>
    </citation>
    <scope>NUCLEOTIDE SEQUENCE</scope>
    <source>
        <strain evidence="9">SL1_121</strain>
    </source>
</reference>
<evidence type="ECO:0000256" key="7">
    <source>
        <dbReference type="ARBA" id="ARBA00023237"/>
    </source>
</evidence>
<evidence type="ECO:0000259" key="8">
    <source>
        <dbReference type="Pfam" id="PF13954"/>
    </source>
</evidence>
<dbReference type="InterPro" id="IPR037224">
    <property type="entry name" value="PapC_N_sf"/>
</dbReference>
<accession>A0A703Q4F2</accession>
<evidence type="ECO:0000256" key="2">
    <source>
        <dbReference type="ARBA" id="ARBA00008064"/>
    </source>
</evidence>
<keyword evidence="7" id="KW-0998">Cell outer membrane</keyword>
<dbReference type="InterPro" id="IPR000015">
    <property type="entry name" value="Fimb_usher"/>
</dbReference>
<dbReference type="EMBL" id="DAAMPC010000342">
    <property type="protein sequence ID" value="HAC7592005.1"/>
    <property type="molecule type" value="Genomic_DNA"/>
</dbReference>
<dbReference type="Pfam" id="PF13954">
    <property type="entry name" value="PapC_N"/>
    <property type="match status" value="1"/>
</dbReference>
<keyword evidence="4" id="KW-0812">Transmembrane</keyword>
<keyword evidence="5" id="KW-0732">Signal</keyword>
<name>A0A703Q4F2_SALER</name>
<dbReference type="AlphaFoldDB" id="A0A703Q4F2"/>
<dbReference type="PANTHER" id="PTHR30451:SF5">
    <property type="entry name" value="SLR0019 PROTEIN"/>
    <property type="match status" value="1"/>
</dbReference>
<reference evidence="9" key="2">
    <citation type="submission" date="2018-08" db="EMBL/GenBank/DDBJ databases">
        <authorList>
            <consortium name="NCBI Pathogen Detection Project"/>
        </authorList>
    </citation>
    <scope>NUCLEOTIDE SEQUENCE</scope>
    <source>
        <strain evidence="9">SL1_121</strain>
    </source>
</reference>
<keyword evidence="6" id="KW-0472">Membrane</keyword>
<evidence type="ECO:0000256" key="6">
    <source>
        <dbReference type="ARBA" id="ARBA00023136"/>
    </source>
</evidence>
<dbReference type="SUPFAM" id="SSF141729">
    <property type="entry name" value="FimD N-terminal domain-like"/>
    <property type="match status" value="1"/>
</dbReference>
<proteinExistence type="inferred from homology"/>
<protein>
    <submittedName>
        <fullName evidence="9">Fimbrial biogenesis outer membrane usher protein</fullName>
    </submittedName>
</protein>
<keyword evidence="3" id="KW-0813">Transport</keyword>
<organism evidence="9">
    <name type="scientific">Salmonella enterica</name>
    <name type="common">Salmonella choleraesuis</name>
    <dbReference type="NCBI Taxonomy" id="28901"/>
    <lineage>
        <taxon>Bacteria</taxon>
        <taxon>Pseudomonadati</taxon>
        <taxon>Pseudomonadota</taxon>
        <taxon>Gammaproteobacteria</taxon>
        <taxon>Enterobacterales</taxon>
        <taxon>Enterobacteriaceae</taxon>
        <taxon>Salmonella</taxon>
    </lineage>
</organism>
<dbReference type="GO" id="GO:0009297">
    <property type="term" value="P:pilus assembly"/>
    <property type="evidence" value="ECO:0007669"/>
    <property type="project" value="InterPro"/>
</dbReference>
<feature type="domain" description="PapC N-terminal" evidence="8">
    <location>
        <begin position="46"/>
        <end position="161"/>
    </location>
</feature>
<dbReference type="InterPro" id="IPR025885">
    <property type="entry name" value="PapC_N"/>
</dbReference>
<comment type="similarity">
    <text evidence="2">Belongs to the fimbrial export usher family.</text>
</comment>
<feature type="non-terminal residue" evidence="9">
    <location>
        <position position="165"/>
    </location>
</feature>